<name>A0A8D9UHL1_9VIRU</name>
<dbReference type="EMBL" id="BK029940">
    <property type="protein sequence ID" value="DAD55631.1"/>
    <property type="molecule type" value="Genomic_DNA"/>
</dbReference>
<reference evidence="1" key="1">
    <citation type="journal article" date="2021" name="Proc. Natl. Acad. Sci. U.S.A.">
        <title>A Catalog of Tens of Thousands of Viruses from Human Metagenomes Reveals Hidden Associations with Chronic Diseases.</title>
        <authorList>
            <person name="Tisza M.J."/>
            <person name="Buck C.B."/>
        </authorList>
    </citation>
    <scope>NUCLEOTIDE SEQUENCE</scope>
    <source>
        <strain evidence="1">CtOZu12</strain>
    </source>
</reference>
<sequence>MKKMVCFVLIVDSNELSLKLSKNMLNSKKHYLII</sequence>
<protein>
    <submittedName>
        <fullName evidence="1">Uncharacterized protein</fullName>
    </submittedName>
</protein>
<evidence type="ECO:0000313" key="1">
    <source>
        <dbReference type="EMBL" id="DAD55631.1"/>
    </source>
</evidence>
<accession>A0A8D9UHL1</accession>
<organism evidence="1">
    <name type="scientific">Bacteriophage sp</name>
    <dbReference type="NCBI Taxonomy" id="38018"/>
    <lineage>
        <taxon>Viruses</taxon>
    </lineage>
</organism>
<proteinExistence type="predicted"/>